<dbReference type="Proteomes" id="UP000249165">
    <property type="component" value="Unassembled WGS sequence"/>
</dbReference>
<gene>
    <name evidence="2" type="ORF">ATI53_10544</name>
</gene>
<comment type="caution">
    <text evidence="2">The sequence shown here is derived from an EMBL/GenBank/DDBJ whole genome shotgun (WGS) entry which is preliminary data.</text>
</comment>
<feature type="transmembrane region" description="Helical" evidence="1">
    <location>
        <begin position="27"/>
        <end position="51"/>
    </location>
</feature>
<keyword evidence="3" id="KW-1185">Reference proteome</keyword>
<keyword evidence="1" id="KW-1133">Transmembrane helix</keyword>
<feature type="transmembrane region" description="Helical" evidence="1">
    <location>
        <begin position="155"/>
        <end position="175"/>
    </location>
</feature>
<proteinExistence type="predicted"/>
<dbReference type="OrthoDB" id="9791166at2"/>
<dbReference type="PANTHER" id="PTHR34219">
    <property type="entry name" value="IRON-REGULATED INNER MEMBRANE PROTEIN-RELATED"/>
    <property type="match status" value="1"/>
</dbReference>
<protein>
    <submittedName>
        <fullName evidence="2">Putative iron-regulated membrane protein</fullName>
    </submittedName>
</protein>
<reference evidence="2 3" key="1">
    <citation type="submission" date="2018-06" db="EMBL/GenBank/DDBJ databases">
        <title>Genomic Encyclopedia of Archaeal and Bacterial Type Strains, Phase II (KMG-II): from individual species to whole genera.</title>
        <authorList>
            <person name="Goeker M."/>
        </authorList>
    </citation>
    <scope>NUCLEOTIDE SEQUENCE [LARGE SCALE GENOMIC DNA]</scope>
    <source>
        <strain evidence="2 3">DSM 22011</strain>
    </source>
</reference>
<name>A0A327XPS9_9RHOB</name>
<accession>A0A327XPS9</accession>
<evidence type="ECO:0000256" key="1">
    <source>
        <dbReference type="SAM" id="Phobius"/>
    </source>
</evidence>
<feature type="transmembrane region" description="Helical" evidence="1">
    <location>
        <begin position="195"/>
        <end position="215"/>
    </location>
</feature>
<dbReference type="Pfam" id="PF03929">
    <property type="entry name" value="PepSY_TM"/>
    <property type="match status" value="1"/>
</dbReference>
<keyword evidence="1" id="KW-0472">Membrane</keyword>
<dbReference type="RefSeq" id="WP_009502371.1">
    <property type="nucleotide sequence ID" value="NZ_LIGK01000029.1"/>
</dbReference>
<dbReference type="PANTHER" id="PTHR34219:SF1">
    <property type="entry name" value="PEPSY DOMAIN-CONTAINING PROTEIN"/>
    <property type="match status" value="1"/>
</dbReference>
<evidence type="ECO:0000313" key="3">
    <source>
        <dbReference type="Proteomes" id="UP000249165"/>
    </source>
</evidence>
<sequence>MTTQSTNPPREASQPQANKLYFAAWRWHFYAGLFVVPFLLILAVTGMIMMISTATSNQLGNVADVAMTGTAVPVTQQADAALASVPGGTLNQYVAPEAPDRPAFFAIEQGNAVMSVAVNPYTGTVLNSQDKTTTLYAIANRIHGTLLIGDTGDRIMETTASLIVLLIVTGLWMWLPKAGIRAVVPDIRARGRNLFKSLHTSVGTVMSLFLLLFVLSGLSWSGIWGAQFVQPWASFPAEKSWTNIPLSDRTHASMNHAGHQDVAWGMEQVPMPASGSDAGAAGVSDRVTLDTISAWAVENGFSGQYKISIPQDEAGVFTVMAEVRNEDDVMPWQDRTTHLDQYTGNVLADVHYAEYSLMAKAMAWGIGLHKGLVGPLNFAFNLVFLLLVIMTCVTGIAMWWKRRPSGAGRLAAPPMPRDMPLWKGAVLVALALAMAFPMAGIALLGVVALDVLLLTKVPALRRILN</sequence>
<dbReference type="InterPro" id="IPR005625">
    <property type="entry name" value="PepSY-ass_TM"/>
</dbReference>
<organism evidence="2 3">
    <name type="scientific">Salipiger aestuarii</name>
    <dbReference type="NCBI Taxonomy" id="568098"/>
    <lineage>
        <taxon>Bacteria</taxon>
        <taxon>Pseudomonadati</taxon>
        <taxon>Pseudomonadota</taxon>
        <taxon>Alphaproteobacteria</taxon>
        <taxon>Rhodobacterales</taxon>
        <taxon>Roseobacteraceae</taxon>
        <taxon>Salipiger</taxon>
    </lineage>
</organism>
<keyword evidence="1" id="KW-0812">Transmembrane</keyword>
<evidence type="ECO:0000313" key="2">
    <source>
        <dbReference type="EMBL" id="RAK10634.1"/>
    </source>
</evidence>
<feature type="transmembrane region" description="Helical" evidence="1">
    <location>
        <begin position="378"/>
        <end position="400"/>
    </location>
</feature>
<feature type="transmembrane region" description="Helical" evidence="1">
    <location>
        <begin position="420"/>
        <end position="453"/>
    </location>
</feature>
<dbReference type="AlphaFoldDB" id="A0A327XPS9"/>
<dbReference type="EMBL" id="QLMG01000054">
    <property type="protein sequence ID" value="RAK10634.1"/>
    <property type="molecule type" value="Genomic_DNA"/>
</dbReference>